<reference evidence="2" key="1">
    <citation type="submission" date="2020-06" db="EMBL/GenBank/DDBJ databases">
        <title>Legume-microbial interactions unlock mineral nutrients during tropical forest succession.</title>
        <authorList>
            <person name="Epihov D.Z."/>
        </authorList>
    </citation>
    <scope>NUCLEOTIDE SEQUENCE [LARGE SCALE GENOMIC DNA]</scope>
    <source>
        <strain evidence="2">Pan2503</strain>
    </source>
</reference>
<sequence length="412" mass="46219">MRRVSVGALAASGLIRTLPAQTAWTWQEVRDRFEASNPTLQAAQMNVQESRAQQVTASLRPNPDFTTTIDQLNPFSTQPPPSGVGGDSYRPFAFALPLWSASYLHERQHKRELRLESAREGTAIAESQRSDVERSLLFNLRNAFVQTLEAKALLANAQENLDYYDRELSINRDRFRAGDISQLDLNRLILQRVGYESDLAAAQVNLRTAKITLLTLVNDRTPVDQFDVTGPFDFSDQSMPLEEFRTIAQDARPDLRAAIQTINKAQTDHRLAIANGSTDPTFSADFARNPPIPVYLGFSVNIPLRIFDRNQGEKARTQIEIGRSQRLREATLAQVFSDVDSAYYTLQSSLSLLRPYKDTYLPTASAVRDTMSFSFQRGQAALVDFLDAQREYRATQVAYINLVAAYLTAAAQ</sequence>
<comment type="caution">
    <text evidence="2">The sequence shown here is derived from an EMBL/GenBank/DDBJ whole genome shotgun (WGS) entry which is preliminary data.</text>
</comment>
<dbReference type="PANTHER" id="PTHR30203:SF24">
    <property type="entry name" value="BLR4935 PROTEIN"/>
    <property type="match status" value="1"/>
</dbReference>
<dbReference type="EMBL" id="JACDQQ010001527">
    <property type="protein sequence ID" value="MBA0086465.1"/>
    <property type="molecule type" value="Genomic_DNA"/>
</dbReference>
<evidence type="ECO:0000313" key="3">
    <source>
        <dbReference type="Proteomes" id="UP000567293"/>
    </source>
</evidence>
<dbReference type="PANTHER" id="PTHR30203">
    <property type="entry name" value="OUTER MEMBRANE CATION EFFLUX PROTEIN"/>
    <property type="match status" value="1"/>
</dbReference>
<organism evidence="2 3">
    <name type="scientific">Candidatus Acidiferrum panamense</name>
    <dbReference type="NCBI Taxonomy" id="2741543"/>
    <lineage>
        <taxon>Bacteria</taxon>
        <taxon>Pseudomonadati</taxon>
        <taxon>Acidobacteriota</taxon>
        <taxon>Terriglobia</taxon>
        <taxon>Candidatus Acidiferrales</taxon>
        <taxon>Candidatus Acidiferrum</taxon>
    </lineage>
</organism>
<accession>A0A7V8NS49</accession>
<dbReference type="SUPFAM" id="SSF56954">
    <property type="entry name" value="Outer membrane efflux proteins (OEP)"/>
    <property type="match status" value="1"/>
</dbReference>
<dbReference type="Pfam" id="PF02321">
    <property type="entry name" value="OEP"/>
    <property type="match status" value="2"/>
</dbReference>
<dbReference type="InterPro" id="IPR003423">
    <property type="entry name" value="OMP_efflux"/>
</dbReference>
<proteinExistence type="inferred from homology"/>
<dbReference type="Proteomes" id="UP000567293">
    <property type="component" value="Unassembled WGS sequence"/>
</dbReference>
<name>A0A7V8NS49_9BACT</name>
<keyword evidence="3" id="KW-1185">Reference proteome</keyword>
<dbReference type="InterPro" id="IPR010131">
    <property type="entry name" value="MdtP/NodT-like"/>
</dbReference>
<gene>
    <name evidence="2" type="ORF">HRJ53_15910</name>
</gene>
<dbReference type="AlphaFoldDB" id="A0A7V8NS49"/>
<dbReference type="GO" id="GO:0015562">
    <property type="term" value="F:efflux transmembrane transporter activity"/>
    <property type="evidence" value="ECO:0007669"/>
    <property type="project" value="InterPro"/>
</dbReference>
<evidence type="ECO:0000313" key="2">
    <source>
        <dbReference type="EMBL" id="MBA0086465.1"/>
    </source>
</evidence>
<comment type="similarity">
    <text evidence="1">Belongs to the outer membrane factor (OMF) (TC 1.B.17) family.</text>
</comment>
<feature type="non-terminal residue" evidence="2">
    <location>
        <position position="412"/>
    </location>
</feature>
<protein>
    <submittedName>
        <fullName evidence="2">TolC family protein</fullName>
    </submittedName>
</protein>
<dbReference type="Gene3D" id="1.20.1600.10">
    <property type="entry name" value="Outer membrane efflux proteins (OEP)"/>
    <property type="match status" value="1"/>
</dbReference>
<evidence type="ECO:0000256" key="1">
    <source>
        <dbReference type="ARBA" id="ARBA00007613"/>
    </source>
</evidence>